<evidence type="ECO:0000313" key="5">
    <source>
        <dbReference type="Proteomes" id="UP000603904"/>
    </source>
</evidence>
<evidence type="ECO:0000259" key="3">
    <source>
        <dbReference type="Pfam" id="PF01494"/>
    </source>
</evidence>
<reference evidence="4 5" key="1">
    <citation type="submission" date="2021-01" db="EMBL/GenBank/DDBJ databases">
        <title>Whole genome shotgun sequence of Microbispora corallina NBRC 16416.</title>
        <authorList>
            <person name="Komaki H."/>
            <person name="Tamura T."/>
        </authorList>
    </citation>
    <scope>NUCLEOTIDE SEQUENCE [LARGE SCALE GENOMIC DNA]</scope>
    <source>
        <strain evidence="4 5">NBRC 16416</strain>
    </source>
</reference>
<dbReference type="EMBL" id="BOOC01000012">
    <property type="protein sequence ID" value="GIH40107.1"/>
    <property type="molecule type" value="Genomic_DNA"/>
</dbReference>
<keyword evidence="2 4" id="KW-0503">Monooxygenase</keyword>
<protein>
    <submittedName>
        <fullName evidence="4">Monooxygenase</fullName>
    </submittedName>
</protein>
<evidence type="ECO:0000313" key="4">
    <source>
        <dbReference type="EMBL" id="GIH40107.1"/>
    </source>
</evidence>
<evidence type="ECO:0000256" key="1">
    <source>
        <dbReference type="ARBA" id="ARBA00023002"/>
    </source>
</evidence>
<dbReference type="SUPFAM" id="SSF51905">
    <property type="entry name" value="FAD/NAD(P)-binding domain"/>
    <property type="match status" value="1"/>
</dbReference>
<keyword evidence="1" id="KW-0560">Oxidoreductase</keyword>
<keyword evidence="5" id="KW-1185">Reference proteome</keyword>
<dbReference type="InterPro" id="IPR050493">
    <property type="entry name" value="FAD-dep_Monooxygenase_BioMet"/>
</dbReference>
<dbReference type="Pfam" id="PF01494">
    <property type="entry name" value="FAD_binding_3"/>
    <property type="match status" value="1"/>
</dbReference>
<dbReference type="InterPro" id="IPR036188">
    <property type="entry name" value="FAD/NAD-bd_sf"/>
</dbReference>
<dbReference type="PANTHER" id="PTHR13789:SF309">
    <property type="entry name" value="PUTATIVE (AFU_ORTHOLOGUE AFUA_6G14510)-RELATED"/>
    <property type="match status" value="1"/>
</dbReference>
<organism evidence="4 5">
    <name type="scientific">Microbispora corallina</name>
    <dbReference type="NCBI Taxonomy" id="83302"/>
    <lineage>
        <taxon>Bacteria</taxon>
        <taxon>Bacillati</taxon>
        <taxon>Actinomycetota</taxon>
        <taxon>Actinomycetes</taxon>
        <taxon>Streptosporangiales</taxon>
        <taxon>Streptosporangiaceae</taxon>
        <taxon>Microbispora</taxon>
    </lineage>
</organism>
<feature type="domain" description="FAD-binding" evidence="3">
    <location>
        <begin position="4"/>
        <end position="302"/>
    </location>
</feature>
<dbReference type="PANTHER" id="PTHR13789">
    <property type="entry name" value="MONOOXYGENASE"/>
    <property type="match status" value="1"/>
</dbReference>
<dbReference type="InterPro" id="IPR002938">
    <property type="entry name" value="FAD-bd"/>
</dbReference>
<dbReference type="Gene3D" id="3.50.50.60">
    <property type="entry name" value="FAD/NAD(P)-binding domain"/>
    <property type="match status" value="1"/>
</dbReference>
<dbReference type="RefSeq" id="WP_204057586.1">
    <property type="nucleotide sequence ID" value="NZ_BAAAGP010000008.1"/>
</dbReference>
<dbReference type="Proteomes" id="UP000603904">
    <property type="component" value="Unassembled WGS sequence"/>
</dbReference>
<gene>
    <name evidence="4" type="ORF">Mco01_31070</name>
</gene>
<dbReference type="PRINTS" id="PR00420">
    <property type="entry name" value="RNGMNOXGNASE"/>
</dbReference>
<comment type="caution">
    <text evidence="4">The sequence shown here is derived from an EMBL/GenBank/DDBJ whole genome shotgun (WGS) entry which is preliminary data.</text>
</comment>
<sequence>MARAVVIGGGIGGLTAAVALERRGWAVTVVEQAGSVEPVGSGLAVAPNALRALDTIGLGDEIRKLAAIQGDAGIRRPSGRWLTRTSAEQATARYGDPTVLLLRSTLVDLLAGALSPGALRLGTRVAAADPATGRVATEGGTLEADLVVAADGIRSATRSALFPGHPAPVYAGVTSWRIVVPMKGLVPASETWGPGLLFGVMPLADDRVYCYATAAVPPGGRAADERGELVRLFGRWHDPIPALLAAADPAAVLRHDIHSLDAPLPAFHRGRVALLGDAAHAMTPNLGQGACQAIEDAVVLARLVGPGLPAKTTPQADGLPGRVAADEVAGPAAGTAGDAGSGTAGTADGLPDRVAAGLAAYSAARTARTRPIVRRSRAIGRLTGWRNPAARAARDGMIVAVNRLLPDLMLRQFDDVFTWRG</sequence>
<dbReference type="GO" id="GO:0004497">
    <property type="term" value="F:monooxygenase activity"/>
    <property type="evidence" value="ECO:0007669"/>
    <property type="project" value="UniProtKB-KW"/>
</dbReference>
<name>A0ABQ4FZ56_9ACTN</name>
<proteinExistence type="predicted"/>
<accession>A0ABQ4FZ56</accession>
<evidence type="ECO:0000256" key="2">
    <source>
        <dbReference type="ARBA" id="ARBA00023033"/>
    </source>
</evidence>